<evidence type="ECO:0000313" key="3">
    <source>
        <dbReference type="Proteomes" id="UP001205740"/>
    </source>
</evidence>
<keyword evidence="3" id="KW-1185">Reference proteome</keyword>
<keyword evidence="1" id="KW-0812">Transmembrane</keyword>
<proteinExistence type="predicted"/>
<evidence type="ECO:0000256" key="1">
    <source>
        <dbReference type="SAM" id="Phobius"/>
    </source>
</evidence>
<comment type="caution">
    <text evidence="2">The sequence shown here is derived from an EMBL/GenBank/DDBJ whole genome shotgun (WGS) entry which is preliminary data.</text>
</comment>
<feature type="transmembrane region" description="Helical" evidence="1">
    <location>
        <begin position="106"/>
        <end position="129"/>
    </location>
</feature>
<dbReference type="Proteomes" id="UP001205740">
    <property type="component" value="Unassembled WGS sequence"/>
</dbReference>
<name>A0ABT1GZE7_9NOCA</name>
<feature type="transmembrane region" description="Helical" evidence="1">
    <location>
        <begin position="141"/>
        <end position="160"/>
    </location>
</feature>
<feature type="transmembrane region" description="Helical" evidence="1">
    <location>
        <begin position="192"/>
        <end position="212"/>
    </location>
</feature>
<sequence>MATAFTRDTVRRLGGAVGRYVRSAPGTFIWLGILFVTTIVAHRVGATELTDILRSRSTNLRHLMHDPLPSLVRSALWIDGDGWFLYAIAYAAIHATVERWLGTMRWFIVVVVAHVGATYISQSVLLWAIDSGRAPQADINVIDIGVSYGLAGVAGIMTFRLAWRWRFVWAAALLALCLTPVVGPFLDGGHPTFTDIGHLCAALIGLGCYPIIQAGRRVPRVRAELPPVSPHIVERLDADLPPVSPHIVERVPESELVAEPLIPALPHLRPATALRTRASAWAVSTVRAGRARRA</sequence>
<evidence type="ECO:0000313" key="2">
    <source>
        <dbReference type="EMBL" id="MCP2160380.1"/>
    </source>
</evidence>
<organism evidence="2 3">
    <name type="scientific">Williamsia serinedens</name>
    <dbReference type="NCBI Taxonomy" id="391736"/>
    <lineage>
        <taxon>Bacteria</taxon>
        <taxon>Bacillati</taxon>
        <taxon>Actinomycetota</taxon>
        <taxon>Actinomycetes</taxon>
        <taxon>Mycobacteriales</taxon>
        <taxon>Nocardiaceae</taxon>
        <taxon>Williamsia</taxon>
    </lineage>
</organism>
<dbReference type="InterPro" id="IPR046862">
    <property type="entry name" value="Rhomboid_2"/>
</dbReference>
<feature type="transmembrane region" description="Helical" evidence="1">
    <location>
        <begin position="167"/>
        <end position="186"/>
    </location>
</feature>
<keyword evidence="1" id="KW-0472">Membrane</keyword>
<accession>A0ABT1GZE7</accession>
<gene>
    <name evidence="2" type="ORF">LX12_001567</name>
</gene>
<dbReference type="RefSeq" id="WP_253653983.1">
    <property type="nucleotide sequence ID" value="NZ_BAAAOE010000003.1"/>
</dbReference>
<dbReference type="Pfam" id="PF20401">
    <property type="entry name" value="Rhomboid_2"/>
    <property type="match status" value="1"/>
</dbReference>
<keyword evidence="1" id="KW-1133">Transmembrane helix</keyword>
<evidence type="ECO:0008006" key="4">
    <source>
        <dbReference type="Google" id="ProtNLM"/>
    </source>
</evidence>
<dbReference type="EMBL" id="JAMTCG010000003">
    <property type="protein sequence ID" value="MCP2160380.1"/>
    <property type="molecule type" value="Genomic_DNA"/>
</dbReference>
<protein>
    <recommendedName>
        <fullName evidence="4">Membrane associated rhomboid family serine protease</fullName>
    </recommendedName>
</protein>
<reference evidence="2 3" key="1">
    <citation type="submission" date="2022-06" db="EMBL/GenBank/DDBJ databases">
        <title>Genomic Encyclopedia of Archaeal and Bacterial Type Strains, Phase II (KMG-II): from individual species to whole genera.</title>
        <authorList>
            <person name="Goeker M."/>
        </authorList>
    </citation>
    <scope>NUCLEOTIDE SEQUENCE [LARGE SCALE GENOMIC DNA]</scope>
    <source>
        <strain evidence="2 3">DSM 45037</strain>
    </source>
</reference>
<feature type="transmembrane region" description="Helical" evidence="1">
    <location>
        <begin position="28"/>
        <end position="46"/>
    </location>
</feature>